<name>A0A4Q2SES3_9ACTN</name>
<evidence type="ECO:0000256" key="1">
    <source>
        <dbReference type="SAM" id="SignalP"/>
    </source>
</evidence>
<accession>A0A4Q2SES3</accession>
<evidence type="ECO:0000313" key="3">
    <source>
        <dbReference type="Proteomes" id="UP000293291"/>
    </source>
</evidence>
<feature type="signal peptide" evidence="1">
    <location>
        <begin position="1"/>
        <end position="27"/>
    </location>
</feature>
<feature type="chain" id="PRO_5039590002" evidence="1">
    <location>
        <begin position="28"/>
        <end position="144"/>
    </location>
</feature>
<dbReference type="EMBL" id="SDWU01000010">
    <property type="protein sequence ID" value="RYC01993.1"/>
    <property type="molecule type" value="Genomic_DNA"/>
</dbReference>
<reference evidence="2 3" key="1">
    <citation type="submission" date="2019-01" db="EMBL/GenBank/DDBJ databases">
        <title>Novel species of Nocardioides.</title>
        <authorList>
            <person name="Liu Q."/>
            <person name="Xin Y.-H."/>
        </authorList>
    </citation>
    <scope>NUCLEOTIDE SEQUENCE [LARGE SCALE GENOMIC DNA]</scope>
    <source>
        <strain evidence="2 3">CGMCC 4.6875</strain>
    </source>
</reference>
<keyword evidence="1" id="KW-0732">Signal</keyword>
<protein>
    <submittedName>
        <fullName evidence="2">Uncharacterized protein</fullName>
    </submittedName>
</protein>
<gene>
    <name evidence="2" type="ORF">EUA07_10630</name>
</gene>
<dbReference type="AlphaFoldDB" id="A0A4Q2SES3"/>
<dbReference type="Proteomes" id="UP000293291">
    <property type="component" value="Unassembled WGS sequence"/>
</dbReference>
<keyword evidence="3" id="KW-1185">Reference proteome</keyword>
<dbReference type="OrthoDB" id="9910332at2"/>
<organism evidence="2 3">
    <name type="scientific">Nocardioides ganghwensis</name>
    <dbReference type="NCBI Taxonomy" id="252230"/>
    <lineage>
        <taxon>Bacteria</taxon>
        <taxon>Bacillati</taxon>
        <taxon>Actinomycetota</taxon>
        <taxon>Actinomycetes</taxon>
        <taxon>Propionibacteriales</taxon>
        <taxon>Nocardioidaceae</taxon>
        <taxon>Nocardioides</taxon>
    </lineage>
</organism>
<evidence type="ECO:0000313" key="2">
    <source>
        <dbReference type="EMBL" id="RYC01993.1"/>
    </source>
</evidence>
<sequence length="144" mass="14760">MTSQSLSGRRWAVAAALAVAVALVSLAAASARSDQRTTTAGAQASDTSVDAQALVHAEVACDLTGKARQATGATEVRERVRYAAAVLLLDQAIIESARAARADTRLVALDAALQAAHTAGHEGDHDTWQRALRSADAECGAVLG</sequence>
<comment type="caution">
    <text evidence="2">The sequence shown here is derived from an EMBL/GenBank/DDBJ whole genome shotgun (WGS) entry which is preliminary data.</text>
</comment>
<proteinExistence type="predicted"/>
<dbReference type="RefSeq" id="WP_129455126.1">
    <property type="nucleotide sequence ID" value="NZ_JACXYX010000014.1"/>
</dbReference>